<name>A0ABD1XYZ5_9MARC</name>
<dbReference type="EMBL" id="JBHFFA010000007">
    <property type="protein sequence ID" value="KAL2613126.1"/>
    <property type="molecule type" value="Genomic_DNA"/>
</dbReference>
<sequence>MEGMDPTVQILAQPIHRRGSSRRSDIQVAGGFVHSYLENGLAEAVGEWGLPRTKLWVWKILWRAFFTGECAAKMKVANEPCCRCKETEETILLLFYDCRDSKVRWGQLQEKARAIQASFQITHGLLETVDKAISTKKKGGPLIYILYAIINSNWQDRNQANFRNKPQSTPLHISLEQARVEIEGSFNKTSPNACWQQGLKALCEIIELLANLTSPVMLMTRRNSEAREEAQI</sequence>
<keyword evidence="2" id="KW-1185">Reference proteome</keyword>
<accession>A0ABD1XYZ5</accession>
<protein>
    <recommendedName>
        <fullName evidence="3">Reverse transcriptase zinc-binding domain-containing protein</fullName>
    </recommendedName>
</protein>
<evidence type="ECO:0000313" key="2">
    <source>
        <dbReference type="Proteomes" id="UP001605036"/>
    </source>
</evidence>
<evidence type="ECO:0008006" key="3">
    <source>
        <dbReference type="Google" id="ProtNLM"/>
    </source>
</evidence>
<evidence type="ECO:0000313" key="1">
    <source>
        <dbReference type="EMBL" id="KAL2613126.1"/>
    </source>
</evidence>
<organism evidence="1 2">
    <name type="scientific">Riccia fluitans</name>
    <dbReference type="NCBI Taxonomy" id="41844"/>
    <lineage>
        <taxon>Eukaryota</taxon>
        <taxon>Viridiplantae</taxon>
        <taxon>Streptophyta</taxon>
        <taxon>Embryophyta</taxon>
        <taxon>Marchantiophyta</taxon>
        <taxon>Marchantiopsida</taxon>
        <taxon>Marchantiidae</taxon>
        <taxon>Marchantiales</taxon>
        <taxon>Ricciaceae</taxon>
        <taxon>Riccia</taxon>
    </lineage>
</organism>
<dbReference type="AlphaFoldDB" id="A0ABD1XYZ5"/>
<reference evidence="1 2" key="1">
    <citation type="submission" date="2024-09" db="EMBL/GenBank/DDBJ databases">
        <title>Chromosome-scale assembly of Riccia fluitans.</title>
        <authorList>
            <person name="Paukszto L."/>
            <person name="Sawicki J."/>
            <person name="Karawczyk K."/>
            <person name="Piernik-Szablinska J."/>
            <person name="Szczecinska M."/>
            <person name="Mazdziarz M."/>
        </authorList>
    </citation>
    <scope>NUCLEOTIDE SEQUENCE [LARGE SCALE GENOMIC DNA]</scope>
    <source>
        <strain evidence="1">Rf_01</strain>
        <tissue evidence="1">Aerial parts of the thallus</tissue>
    </source>
</reference>
<dbReference type="Proteomes" id="UP001605036">
    <property type="component" value="Unassembled WGS sequence"/>
</dbReference>
<gene>
    <name evidence="1" type="ORF">R1flu_024818</name>
</gene>
<comment type="caution">
    <text evidence="1">The sequence shown here is derived from an EMBL/GenBank/DDBJ whole genome shotgun (WGS) entry which is preliminary data.</text>
</comment>
<proteinExistence type="predicted"/>